<name>A0A6J5MWB7_9CAUD</name>
<proteinExistence type="predicted"/>
<dbReference type="EMBL" id="LR796538">
    <property type="protein sequence ID" value="CAB4150632.1"/>
    <property type="molecule type" value="Genomic_DNA"/>
</dbReference>
<evidence type="ECO:0000313" key="2">
    <source>
        <dbReference type="EMBL" id="CAB4150632.1"/>
    </source>
</evidence>
<sequence>MNIENLETHHAEMLLVEAIDRVSPYTDEEDLDAAVVGLLIRALEIATGKIINVHQVYQ</sequence>
<gene>
    <name evidence="1" type="ORF">UFOVP294_26</name>
    <name evidence="2" type="ORF">UFOVP566_59</name>
</gene>
<evidence type="ECO:0000313" key="1">
    <source>
        <dbReference type="EMBL" id="CAB4136181.1"/>
    </source>
</evidence>
<protein>
    <submittedName>
        <fullName evidence="2">Uncharacterized protein</fullName>
    </submittedName>
</protein>
<organism evidence="2">
    <name type="scientific">uncultured Caudovirales phage</name>
    <dbReference type="NCBI Taxonomy" id="2100421"/>
    <lineage>
        <taxon>Viruses</taxon>
        <taxon>Duplodnaviria</taxon>
        <taxon>Heunggongvirae</taxon>
        <taxon>Uroviricota</taxon>
        <taxon>Caudoviricetes</taxon>
        <taxon>Peduoviridae</taxon>
        <taxon>Maltschvirus</taxon>
        <taxon>Maltschvirus maltsch</taxon>
    </lineage>
</organism>
<accession>A0A6J5MWB7</accession>
<reference evidence="2" key="1">
    <citation type="submission" date="2020-04" db="EMBL/GenBank/DDBJ databases">
        <authorList>
            <person name="Chiriac C."/>
            <person name="Salcher M."/>
            <person name="Ghai R."/>
            <person name="Kavagutti S V."/>
        </authorList>
    </citation>
    <scope>NUCLEOTIDE SEQUENCE</scope>
</reference>
<dbReference type="EMBL" id="LR796311">
    <property type="protein sequence ID" value="CAB4136181.1"/>
    <property type="molecule type" value="Genomic_DNA"/>
</dbReference>